<dbReference type="InterPro" id="IPR036388">
    <property type="entry name" value="WH-like_DNA-bd_sf"/>
</dbReference>
<evidence type="ECO:0000313" key="2">
    <source>
        <dbReference type="EMBL" id="MDU8995638.1"/>
    </source>
</evidence>
<dbReference type="Proteomes" id="UP001257627">
    <property type="component" value="Unassembled WGS sequence"/>
</dbReference>
<dbReference type="InterPro" id="IPR055247">
    <property type="entry name" value="InsJ-like_HTH"/>
</dbReference>
<protein>
    <submittedName>
        <fullName evidence="2">Transposase</fullName>
    </submittedName>
</protein>
<keyword evidence="3" id="KW-1185">Reference proteome</keyword>
<dbReference type="Pfam" id="PF13518">
    <property type="entry name" value="HTH_28"/>
    <property type="match status" value="1"/>
</dbReference>
<reference evidence="2 3" key="1">
    <citation type="submission" date="2023-02" db="EMBL/GenBank/DDBJ databases">
        <authorList>
            <person name="Maleckis M."/>
        </authorList>
    </citation>
    <scope>NUCLEOTIDE SEQUENCE [LARGE SCALE GENOMIC DNA]</scope>
    <source>
        <strain evidence="2 3">P8-A2</strain>
    </source>
</reference>
<organism evidence="2 3">
    <name type="scientific">Streptomyces mirabilis</name>
    <dbReference type="NCBI Taxonomy" id="68239"/>
    <lineage>
        <taxon>Bacteria</taxon>
        <taxon>Bacillati</taxon>
        <taxon>Actinomycetota</taxon>
        <taxon>Actinomycetes</taxon>
        <taxon>Kitasatosporales</taxon>
        <taxon>Streptomycetaceae</taxon>
        <taxon>Streptomyces</taxon>
    </lineage>
</organism>
<comment type="caution">
    <text evidence="2">The sequence shown here is derived from an EMBL/GenBank/DDBJ whole genome shotgun (WGS) entry which is preliminary data.</text>
</comment>
<dbReference type="Gene3D" id="1.10.10.10">
    <property type="entry name" value="Winged helix-like DNA-binding domain superfamily/Winged helix DNA-binding domain"/>
    <property type="match status" value="1"/>
</dbReference>
<feature type="domain" description="Insertion element IS150 protein InsJ-like helix-turn-helix" evidence="1">
    <location>
        <begin position="11"/>
        <end position="57"/>
    </location>
</feature>
<sequence length="133" mass="14162">MARPPVMPPEEKAKLVLHLLSGELSVSQAARQAGVSEQAIGNWKRQFIAAGSQGLEGGDRQSSERERKLNAQITELKTALGEVYVQLRARRAAVDFHAVPSQTSKPYGVTAGSAFRGSAASSGYREVLTPAGD</sequence>
<gene>
    <name evidence="2" type="ORF">PU648_25430</name>
</gene>
<evidence type="ECO:0000259" key="1">
    <source>
        <dbReference type="Pfam" id="PF13518"/>
    </source>
</evidence>
<dbReference type="RefSeq" id="WP_225900408.1">
    <property type="nucleotide sequence ID" value="NZ_CP107955.1"/>
</dbReference>
<evidence type="ECO:0000313" key="3">
    <source>
        <dbReference type="Proteomes" id="UP001257627"/>
    </source>
</evidence>
<dbReference type="GeneID" id="93999766"/>
<accession>A0ABU3UNY5</accession>
<dbReference type="EMBL" id="JARAKF010000001">
    <property type="protein sequence ID" value="MDU8995638.1"/>
    <property type="molecule type" value="Genomic_DNA"/>
</dbReference>
<proteinExistence type="predicted"/>
<name>A0ABU3UNY5_9ACTN</name>
<dbReference type="InterPro" id="IPR010921">
    <property type="entry name" value="Trp_repressor/repl_initiator"/>
</dbReference>
<dbReference type="SUPFAM" id="SSF48295">
    <property type="entry name" value="TrpR-like"/>
    <property type="match status" value="1"/>
</dbReference>